<keyword evidence="2" id="KW-1133">Transmembrane helix</keyword>
<gene>
    <name evidence="3" type="ORF">MNQ99_02795</name>
</gene>
<organism evidence="3 4">
    <name type="scientific">Arthrobacter sulfonylureivorans</name>
    <dbReference type="NCBI Taxonomy" id="2486855"/>
    <lineage>
        <taxon>Bacteria</taxon>
        <taxon>Bacillati</taxon>
        <taxon>Actinomycetota</taxon>
        <taxon>Actinomycetes</taxon>
        <taxon>Micrococcales</taxon>
        <taxon>Micrococcaceae</taxon>
        <taxon>Arthrobacter</taxon>
    </lineage>
</organism>
<evidence type="ECO:0000256" key="1">
    <source>
        <dbReference type="SAM" id="MobiDB-lite"/>
    </source>
</evidence>
<feature type="transmembrane region" description="Helical" evidence="2">
    <location>
        <begin position="164"/>
        <end position="186"/>
    </location>
</feature>
<feature type="transmembrane region" description="Helical" evidence="2">
    <location>
        <begin position="100"/>
        <end position="127"/>
    </location>
</feature>
<evidence type="ECO:0000313" key="4">
    <source>
        <dbReference type="Proteomes" id="UP000829069"/>
    </source>
</evidence>
<feature type="transmembrane region" description="Helical" evidence="2">
    <location>
        <begin position="55"/>
        <end position="74"/>
    </location>
</feature>
<keyword evidence="4" id="KW-1185">Reference proteome</keyword>
<proteinExistence type="predicted"/>
<accession>A0ABY3WCM2</accession>
<name>A0ABY3WCM2_9MICC</name>
<reference evidence="3 4" key="1">
    <citation type="submission" date="2022-03" db="EMBL/GenBank/DDBJ databases">
        <title>Isotopic signatures of nitrous oxide derived from detoxification processes.</title>
        <authorList>
            <person name="Behrendt U."/>
            <person name="Buchen C."/>
            <person name="Well R."/>
            <person name="Ulrich A."/>
            <person name="Rohe L."/>
            <person name="Kolb S."/>
            <person name="Schloter M."/>
            <person name="Horn M.A."/>
            <person name="Augustin J."/>
        </authorList>
    </citation>
    <scope>NUCLEOTIDE SEQUENCE [LARGE SCALE GENOMIC DNA]</scope>
    <source>
        <strain evidence="3 4">S4-C24</strain>
    </source>
</reference>
<dbReference type="RefSeq" id="WP_241914361.1">
    <property type="nucleotide sequence ID" value="NZ_CP093326.1"/>
</dbReference>
<protein>
    <submittedName>
        <fullName evidence="3">Uncharacterized protein</fullName>
    </submittedName>
</protein>
<keyword evidence="2" id="KW-0472">Membrane</keyword>
<sequence length="205" mass="21610">MSHAPGMGAPGVQGTGDLSGEPARPAPPRPPLSDHTPAPIKEILTPPPAVKRVRFLWILSFASGLIAGIFAFFAQDAILEHVRGLINGLERGDDQETVEALAVVVFWGTLGMLALVILVEAVLLVVLLRRHGKVRFVLLAMLLVHGVVTLLADAFLAAPGDQELGIRVLLVLQLALAGAAVVASVLNGAGQWFRAENQTRGHPAT</sequence>
<feature type="region of interest" description="Disordered" evidence="1">
    <location>
        <begin position="1"/>
        <end position="38"/>
    </location>
</feature>
<keyword evidence="2" id="KW-0812">Transmembrane</keyword>
<evidence type="ECO:0000256" key="2">
    <source>
        <dbReference type="SAM" id="Phobius"/>
    </source>
</evidence>
<evidence type="ECO:0000313" key="3">
    <source>
        <dbReference type="EMBL" id="UNK46313.1"/>
    </source>
</evidence>
<feature type="transmembrane region" description="Helical" evidence="2">
    <location>
        <begin position="136"/>
        <end position="158"/>
    </location>
</feature>
<dbReference type="Proteomes" id="UP000829069">
    <property type="component" value="Chromosome"/>
</dbReference>
<dbReference type="EMBL" id="CP093326">
    <property type="protein sequence ID" value="UNK46313.1"/>
    <property type="molecule type" value="Genomic_DNA"/>
</dbReference>